<dbReference type="EMBL" id="BMNA01000003">
    <property type="protein sequence ID" value="GGL98806.1"/>
    <property type="molecule type" value="Genomic_DNA"/>
</dbReference>
<dbReference type="Pfam" id="PF02909">
    <property type="entry name" value="TetR_C_1"/>
    <property type="match status" value="1"/>
</dbReference>
<dbReference type="GO" id="GO:0045892">
    <property type="term" value="P:negative regulation of DNA-templated transcription"/>
    <property type="evidence" value="ECO:0007669"/>
    <property type="project" value="InterPro"/>
</dbReference>
<feature type="DNA-binding region" description="H-T-H motif" evidence="4">
    <location>
        <begin position="24"/>
        <end position="43"/>
    </location>
</feature>
<keyword evidence="1" id="KW-0805">Transcription regulation</keyword>
<name>A0A917SUY6_9ACTN</name>
<dbReference type="PANTHER" id="PTHR30055:SF151">
    <property type="entry name" value="TRANSCRIPTIONAL REGULATORY PROTEIN"/>
    <property type="match status" value="1"/>
</dbReference>
<reference evidence="6" key="2">
    <citation type="submission" date="2020-09" db="EMBL/GenBank/DDBJ databases">
        <authorList>
            <person name="Sun Q."/>
            <person name="Zhou Y."/>
        </authorList>
    </citation>
    <scope>NUCLEOTIDE SEQUENCE</scope>
    <source>
        <strain evidence="6">CGMCC 4.7308</strain>
    </source>
</reference>
<evidence type="ECO:0000256" key="3">
    <source>
        <dbReference type="ARBA" id="ARBA00023163"/>
    </source>
</evidence>
<evidence type="ECO:0000256" key="4">
    <source>
        <dbReference type="PROSITE-ProRule" id="PRU00335"/>
    </source>
</evidence>
<sequence>MLGVDAIVDAALRIVDSEGVDAVSMRRVAAEFSTGPASLYAHVANKDQLLTLVHDRIVDEIEIPDCDTWQELLRAGSHTIRDTYRRHNDAARLSFGFVPEGTKALDYTERLMELMLAAGVPAQVAAWTLDVVSLYVAADAYEGWLLGQRFDDGSGRDPEQLGHEYFAGVAERFATLPAGRYPVLLANLGAMMAGTGDERFDFGIEMLIAGVAAQASPDRD</sequence>
<dbReference type="Pfam" id="PF00440">
    <property type="entry name" value="TetR_N"/>
    <property type="match status" value="1"/>
</dbReference>
<accession>A0A917SUY6</accession>
<dbReference type="InterPro" id="IPR001647">
    <property type="entry name" value="HTH_TetR"/>
</dbReference>
<dbReference type="GO" id="GO:0003700">
    <property type="term" value="F:DNA-binding transcription factor activity"/>
    <property type="evidence" value="ECO:0007669"/>
    <property type="project" value="TreeGrafter"/>
</dbReference>
<evidence type="ECO:0000313" key="7">
    <source>
        <dbReference type="Proteomes" id="UP000655208"/>
    </source>
</evidence>
<evidence type="ECO:0000259" key="5">
    <source>
        <dbReference type="PROSITE" id="PS50977"/>
    </source>
</evidence>
<dbReference type="InterPro" id="IPR036271">
    <property type="entry name" value="Tet_transcr_reg_TetR-rel_C_sf"/>
</dbReference>
<dbReference type="AlphaFoldDB" id="A0A917SUY6"/>
<dbReference type="GO" id="GO:0000976">
    <property type="term" value="F:transcription cis-regulatory region binding"/>
    <property type="evidence" value="ECO:0007669"/>
    <property type="project" value="TreeGrafter"/>
</dbReference>
<dbReference type="SUPFAM" id="SSF46689">
    <property type="entry name" value="Homeodomain-like"/>
    <property type="match status" value="1"/>
</dbReference>
<dbReference type="InterPro" id="IPR009057">
    <property type="entry name" value="Homeodomain-like_sf"/>
</dbReference>
<dbReference type="InterPro" id="IPR004111">
    <property type="entry name" value="Repressor_TetR_C"/>
</dbReference>
<dbReference type="Proteomes" id="UP000655208">
    <property type="component" value="Unassembled WGS sequence"/>
</dbReference>
<comment type="caution">
    <text evidence="6">The sequence shown here is derived from an EMBL/GenBank/DDBJ whole genome shotgun (WGS) entry which is preliminary data.</text>
</comment>
<organism evidence="6 7">
    <name type="scientific">Nakamurella endophytica</name>
    <dbReference type="NCBI Taxonomy" id="1748367"/>
    <lineage>
        <taxon>Bacteria</taxon>
        <taxon>Bacillati</taxon>
        <taxon>Actinomycetota</taxon>
        <taxon>Actinomycetes</taxon>
        <taxon>Nakamurellales</taxon>
        <taxon>Nakamurellaceae</taxon>
        <taxon>Nakamurella</taxon>
    </lineage>
</organism>
<reference evidence="6" key="1">
    <citation type="journal article" date="2014" name="Int. J. Syst. Evol. Microbiol.">
        <title>Complete genome sequence of Corynebacterium casei LMG S-19264T (=DSM 44701T), isolated from a smear-ripened cheese.</title>
        <authorList>
            <consortium name="US DOE Joint Genome Institute (JGI-PGF)"/>
            <person name="Walter F."/>
            <person name="Albersmeier A."/>
            <person name="Kalinowski J."/>
            <person name="Ruckert C."/>
        </authorList>
    </citation>
    <scope>NUCLEOTIDE SEQUENCE</scope>
    <source>
        <strain evidence="6">CGMCC 4.7308</strain>
    </source>
</reference>
<dbReference type="InterPro" id="IPR050109">
    <property type="entry name" value="HTH-type_TetR-like_transc_reg"/>
</dbReference>
<evidence type="ECO:0000256" key="2">
    <source>
        <dbReference type="ARBA" id="ARBA00023125"/>
    </source>
</evidence>
<dbReference type="PROSITE" id="PS50977">
    <property type="entry name" value="HTH_TETR_2"/>
    <property type="match status" value="1"/>
</dbReference>
<evidence type="ECO:0000256" key="1">
    <source>
        <dbReference type="ARBA" id="ARBA00023015"/>
    </source>
</evidence>
<gene>
    <name evidence="6" type="ORF">GCM10011594_18390</name>
</gene>
<dbReference type="SUPFAM" id="SSF48498">
    <property type="entry name" value="Tetracyclin repressor-like, C-terminal domain"/>
    <property type="match status" value="1"/>
</dbReference>
<protein>
    <submittedName>
        <fullName evidence="6">Transcriptional regulator</fullName>
    </submittedName>
</protein>
<dbReference type="PANTHER" id="PTHR30055">
    <property type="entry name" value="HTH-TYPE TRANSCRIPTIONAL REGULATOR RUTR"/>
    <property type="match status" value="1"/>
</dbReference>
<feature type="domain" description="HTH tetR-type" evidence="5">
    <location>
        <begin position="1"/>
        <end position="61"/>
    </location>
</feature>
<evidence type="ECO:0000313" key="6">
    <source>
        <dbReference type="EMBL" id="GGL98806.1"/>
    </source>
</evidence>
<keyword evidence="3" id="KW-0804">Transcription</keyword>
<keyword evidence="2 4" id="KW-0238">DNA-binding</keyword>
<proteinExistence type="predicted"/>
<dbReference type="Gene3D" id="1.10.357.10">
    <property type="entry name" value="Tetracycline Repressor, domain 2"/>
    <property type="match status" value="1"/>
</dbReference>
<keyword evidence="7" id="KW-1185">Reference proteome</keyword>